<accession>A0A7S1KS54</accession>
<evidence type="ECO:0000313" key="7">
    <source>
        <dbReference type="EMBL" id="CAD9083763.1"/>
    </source>
</evidence>
<dbReference type="PRINTS" id="PR00339">
    <property type="entry name" value="PCNACYCLIN"/>
</dbReference>
<comment type="similarity">
    <text evidence="1 4">Belongs to the PCNA family.</text>
</comment>
<name>A0A7S1KS54_9EUKA</name>
<feature type="domain" description="Proliferating cell nuclear antigen PCNA N-terminal" evidence="5">
    <location>
        <begin position="1"/>
        <end position="123"/>
    </location>
</feature>
<dbReference type="SUPFAM" id="SSF55979">
    <property type="entry name" value="DNA clamp"/>
    <property type="match status" value="2"/>
</dbReference>
<evidence type="ECO:0000256" key="4">
    <source>
        <dbReference type="RuleBase" id="RU003671"/>
    </source>
</evidence>
<dbReference type="Gene3D" id="3.70.10.10">
    <property type="match status" value="1"/>
</dbReference>
<evidence type="ECO:0000256" key="1">
    <source>
        <dbReference type="ARBA" id="ARBA00010462"/>
    </source>
</evidence>
<proteinExistence type="inferred from homology"/>
<dbReference type="PANTHER" id="PTHR11352">
    <property type="entry name" value="PROLIFERATING CELL NUCLEAR ANTIGEN"/>
    <property type="match status" value="1"/>
</dbReference>
<feature type="domain" description="Proliferating cell nuclear antigen PCNA C-terminal" evidence="6">
    <location>
        <begin position="129"/>
        <end position="252"/>
    </location>
</feature>
<keyword evidence="3" id="KW-0539">Nucleus</keyword>
<comment type="function">
    <text evidence="3">This protein is an auxiliary protein of DNA polymerase delta and is involved in the control of eukaryotic DNA replication by increasing the polymerase's processivity during elongation of the leading strand.</text>
</comment>
<dbReference type="InterPro" id="IPR022649">
    <property type="entry name" value="Pr_cel_nuc_antig_C"/>
</dbReference>
<dbReference type="GO" id="GO:0019985">
    <property type="term" value="P:translesion synthesis"/>
    <property type="evidence" value="ECO:0007669"/>
    <property type="project" value="TreeGrafter"/>
</dbReference>
<reference evidence="7" key="1">
    <citation type="submission" date="2021-01" db="EMBL/GenBank/DDBJ databases">
        <authorList>
            <person name="Corre E."/>
            <person name="Pelletier E."/>
            <person name="Niang G."/>
            <person name="Scheremetjew M."/>
            <person name="Finn R."/>
            <person name="Kale V."/>
            <person name="Holt S."/>
            <person name="Cochrane G."/>
            <person name="Meng A."/>
            <person name="Brown T."/>
            <person name="Cohen L."/>
        </authorList>
    </citation>
    <scope>NUCLEOTIDE SEQUENCE</scope>
    <source>
        <strain evidence="7">WS</strain>
    </source>
</reference>
<dbReference type="CDD" id="cd00577">
    <property type="entry name" value="PCNA"/>
    <property type="match status" value="1"/>
</dbReference>
<organism evidence="7">
    <name type="scientific">Percolomonas cosmopolitus</name>
    <dbReference type="NCBI Taxonomy" id="63605"/>
    <lineage>
        <taxon>Eukaryota</taxon>
        <taxon>Discoba</taxon>
        <taxon>Heterolobosea</taxon>
        <taxon>Tetramitia</taxon>
        <taxon>Eutetramitia</taxon>
        <taxon>Percolomonadidae</taxon>
        <taxon>Percolomonas</taxon>
    </lineage>
</organism>
<dbReference type="InterPro" id="IPR000730">
    <property type="entry name" value="Pr_cel_nuc_antig"/>
</dbReference>
<protein>
    <recommendedName>
        <fullName evidence="3">DNA sliding clamp PCNA</fullName>
    </recommendedName>
</protein>
<keyword evidence="2 4" id="KW-0238">DNA-binding</keyword>
<dbReference type="NCBIfam" id="TIGR00590">
    <property type="entry name" value="pcna"/>
    <property type="match status" value="1"/>
</dbReference>
<dbReference type="HAMAP" id="MF_00317">
    <property type="entry name" value="DNApol_clamp_arch"/>
    <property type="match status" value="1"/>
</dbReference>
<dbReference type="GO" id="GO:0043626">
    <property type="term" value="C:PCNA complex"/>
    <property type="evidence" value="ECO:0007669"/>
    <property type="project" value="TreeGrafter"/>
</dbReference>
<dbReference type="Pfam" id="PF02747">
    <property type="entry name" value="PCNA_C"/>
    <property type="match status" value="1"/>
</dbReference>
<dbReference type="PANTHER" id="PTHR11352:SF0">
    <property type="entry name" value="PROLIFERATING CELL NUCLEAR ANTIGEN"/>
    <property type="match status" value="1"/>
</dbReference>
<evidence type="ECO:0000259" key="6">
    <source>
        <dbReference type="Pfam" id="PF02747"/>
    </source>
</evidence>
<comment type="subcellular location">
    <subcellularLocation>
        <location evidence="3">Nucleus</location>
    </subcellularLocation>
</comment>
<sequence>MFEAVIQEASQFRKIIDSFKDLVDAVNFDCTTKNIQVQAMDGAHVALVFLNMEAGFFDKYRCDRSVSLGVNVGTIAKVMKCASSDDQMKLQAEDDGNQLMFTFQSKSNERNSKFEINLLEIDSPEALQIPETSYSAEITFSSSEFSKLIRDMANFGDTVTIQAKKSSIQFSVGGSTGKGSIVIQETPEVETTKITIKEAIQLTFSLKYLSQFSKGSSLGETVTLKMSEDSPLLVEFPFGDDLGSLKFFLAPKIESDE</sequence>
<keyword evidence="4" id="KW-0235">DNA replication</keyword>
<dbReference type="GO" id="GO:0006275">
    <property type="term" value="P:regulation of DNA replication"/>
    <property type="evidence" value="ECO:0007669"/>
    <property type="project" value="InterPro"/>
</dbReference>
<dbReference type="GO" id="GO:0030337">
    <property type="term" value="F:DNA polymerase processivity factor activity"/>
    <property type="evidence" value="ECO:0007669"/>
    <property type="project" value="InterPro"/>
</dbReference>
<dbReference type="EMBL" id="HBGD01008537">
    <property type="protein sequence ID" value="CAD9083763.1"/>
    <property type="molecule type" value="Transcribed_RNA"/>
</dbReference>
<gene>
    <name evidence="7" type="ORF">PCOS0759_LOCUS7017</name>
</gene>
<dbReference type="GO" id="GO:0006298">
    <property type="term" value="P:mismatch repair"/>
    <property type="evidence" value="ECO:0007669"/>
    <property type="project" value="TreeGrafter"/>
</dbReference>
<dbReference type="InterPro" id="IPR022648">
    <property type="entry name" value="Pr_cel_nuc_antig_N"/>
</dbReference>
<evidence type="ECO:0000256" key="2">
    <source>
        <dbReference type="ARBA" id="ARBA00023125"/>
    </source>
</evidence>
<dbReference type="Pfam" id="PF00705">
    <property type="entry name" value="PCNA_N"/>
    <property type="match status" value="1"/>
</dbReference>
<evidence type="ECO:0000256" key="3">
    <source>
        <dbReference type="RuleBase" id="RU000641"/>
    </source>
</evidence>
<evidence type="ECO:0000259" key="5">
    <source>
        <dbReference type="Pfam" id="PF00705"/>
    </source>
</evidence>
<dbReference type="GO" id="GO:0003677">
    <property type="term" value="F:DNA binding"/>
    <property type="evidence" value="ECO:0007669"/>
    <property type="project" value="UniProtKB-KW"/>
</dbReference>
<dbReference type="AlphaFoldDB" id="A0A7S1KS54"/>
<dbReference type="GO" id="GO:0006272">
    <property type="term" value="P:leading strand elongation"/>
    <property type="evidence" value="ECO:0007669"/>
    <property type="project" value="TreeGrafter"/>
</dbReference>
<dbReference type="InterPro" id="IPR046938">
    <property type="entry name" value="DNA_clamp_sf"/>
</dbReference>